<dbReference type="Proteomes" id="UP001225316">
    <property type="component" value="Unassembled WGS sequence"/>
</dbReference>
<accession>A0ABU1AZR8</accession>
<gene>
    <name evidence="1" type="ORF">QEH52_19225</name>
</gene>
<protein>
    <recommendedName>
        <fullName evidence="3">DUF4375 domain-containing protein</fullName>
    </recommendedName>
</protein>
<evidence type="ECO:0000313" key="1">
    <source>
        <dbReference type="EMBL" id="MDQ8209659.1"/>
    </source>
</evidence>
<name>A0ABU1AZR8_9BACT</name>
<evidence type="ECO:0000313" key="2">
    <source>
        <dbReference type="Proteomes" id="UP001225316"/>
    </source>
</evidence>
<dbReference type="EMBL" id="JARXHW010000107">
    <property type="protein sequence ID" value="MDQ8209659.1"/>
    <property type="molecule type" value="Genomic_DNA"/>
</dbReference>
<proteinExistence type="predicted"/>
<dbReference type="RefSeq" id="WP_308952577.1">
    <property type="nucleotide sequence ID" value="NZ_JARXHW010000107.1"/>
</dbReference>
<keyword evidence="2" id="KW-1185">Reference proteome</keyword>
<organism evidence="1 2">
    <name type="scientific">Thalassobacterium maritimum</name>
    <dbReference type="NCBI Taxonomy" id="3041265"/>
    <lineage>
        <taxon>Bacteria</taxon>
        <taxon>Pseudomonadati</taxon>
        <taxon>Verrucomicrobiota</taxon>
        <taxon>Opitutia</taxon>
        <taxon>Puniceicoccales</taxon>
        <taxon>Coraliomargaritaceae</taxon>
        <taxon>Thalassobacterium</taxon>
    </lineage>
</organism>
<comment type="caution">
    <text evidence="1">The sequence shown here is derived from an EMBL/GenBank/DDBJ whole genome shotgun (WGS) entry which is preliminary data.</text>
</comment>
<sequence>MNYPPIGLLAAIHAETISPETWKAWADREILRTEQPPMWIIDLSIANDFSEAWKAIGESVQDTESLPSAQLDEAALGLISLNYLKGGIDFCHYLRRAGDHTDPSSCSTDCEYFYHHLNGIESSSNPEEYERMARSEIEQYLAEAIELGKIAQAQIKPITEPVDRGNG</sequence>
<reference evidence="1 2" key="1">
    <citation type="submission" date="2023-04" db="EMBL/GenBank/DDBJ databases">
        <title>A novel bacteria isolated from coastal sediment.</title>
        <authorList>
            <person name="Liu X.-J."/>
            <person name="Du Z.-J."/>
        </authorList>
    </citation>
    <scope>NUCLEOTIDE SEQUENCE [LARGE SCALE GENOMIC DNA]</scope>
    <source>
        <strain evidence="1 2">SDUM461003</strain>
    </source>
</reference>
<evidence type="ECO:0008006" key="3">
    <source>
        <dbReference type="Google" id="ProtNLM"/>
    </source>
</evidence>